<dbReference type="PANTHER" id="PTHR12277:SF81">
    <property type="entry name" value="PROTEIN ABHD13"/>
    <property type="match status" value="1"/>
</dbReference>
<dbReference type="GO" id="GO:0016787">
    <property type="term" value="F:hydrolase activity"/>
    <property type="evidence" value="ECO:0007669"/>
    <property type="project" value="UniProtKB-KW"/>
</dbReference>
<organism evidence="3 4">
    <name type="scientific">Chitinophaga defluvii</name>
    <dbReference type="NCBI Taxonomy" id="3163343"/>
    <lineage>
        <taxon>Bacteria</taxon>
        <taxon>Pseudomonadati</taxon>
        <taxon>Bacteroidota</taxon>
        <taxon>Chitinophagia</taxon>
        <taxon>Chitinophagales</taxon>
        <taxon>Chitinophagaceae</taxon>
        <taxon>Chitinophaga</taxon>
    </lineage>
</organism>
<comment type="caution">
    <text evidence="3">The sequence shown here is derived from an EMBL/GenBank/DDBJ whole genome shotgun (WGS) entry which is preliminary data.</text>
</comment>
<reference evidence="3 4" key="1">
    <citation type="submission" date="2024-06" db="EMBL/GenBank/DDBJ databases">
        <title>Chitinophaga defluvii sp. nov., isolated from municipal sewage.</title>
        <authorList>
            <person name="Zhang L."/>
        </authorList>
    </citation>
    <scope>NUCLEOTIDE SEQUENCE [LARGE SCALE GENOMIC DNA]</scope>
    <source>
        <strain evidence="3 4">H8</strain>
    </source>
</reference>
<name>A0ABV2TDL0_9BACT</name>
<dbReference type="InterPro" id="IPR029058">
    <property type="entry name" value="AB_hydrolase_fold"/>
</dbReference>
<dbReference type="EMBL" id="JBEXAC010000003">
    <property type="protein sequence ID" value="MET7001116.1"/>
    <property type="molecule type" value="Genomic_DNA"/>
</dbReference>
<keyword evidence="1" id="KW-0812">Transmembrane</keyword>
<sequence length="264" mass="30430">MRKIKTLLLWAASIYILVGVGLYAFQKKIIFRPESLSDDYKFEFNIPFEELRIPINPKEQLSAILFKASQPKGIVLYFHGNMKHIGFYGKYVPNFTSQGYDVLMMDYRTFGKSTGELSEALIYQDALHMYQIARKRFEPGQIIIYGRSLGTGIAAQLAAVRDCKRLILEAPYYSVEDVAKHFIPFYPHGLLLEFKFPTYTYLPKVTAPVSIFHGTDDHTIPYASGEKLKQYFKPGDEFISIKGATHNNLNDYPLFHQRLDEMLK</sequence>
<dbReference type="PANTHER" id="PTHR12277">
    <property type="entry name" value="ALPHA/BETA HYDROLASE DOMAIN-CONTAINING PROTEIN"/>
    <property type="match status" value="1"/>
</dbReference>
<evidence type="ECO:0000256" key="1">
    <source>
        <dbReference type="SAM" id="Phobius"/>
    </source>
</evidence>
<keyword evidence="3" id="KW-0378">Hydrolase</keyword>
<dbReference type="SUPFAM" id="SSF53474">
    <property type="entry name" value="alpha/beta-Hydrolases"/>
    <property type="match status" value="1"/>
</dbReference>
<keyword evidence="1" id="KW-0472">Membrane</keyword>
<dbReference type="RefSeq" id="WP_354663689.1">
    <property type="nucleotide sequence ID" value="NZ_JBEXAC010000003.1"/>
</dbReference>
<proteinExistence type="predicted"/>
<dbReference type="Gene3D" id="3.40.50.1820">
    <property type="entry name" value="alpha/beta hydrolase"/>
    <property type="match status" value="1"/>
</dbReference>
<evidence type="ECO:0000259" key="2">
    <source>
        <dbReference type="Pfam" id="PF12146"/>
    </source>
</evidence>
<dbReference type="Pfam" id="PF12146">
    <property type="entry name" value="Hydrolase_4"/>
    <property type="match status" value="1"/>
</dbReference>
<dbReference type="Proteomes" id="UP001549749">
    <property type="component" value="Unassembled WGS sequence"/>
</dbReference>
<keyword evidence="4" id="KW-1185">Reference proteome</keyword>
<protein>
    <submittedName>
        <fullName evidence="3">Alpha/beta fold hydrolase</fullName>
    </submittedName>
</protein>
<feature type="domain" description="Serine aminopeptidase S33" evidence="2">
    <location>
        <begin position="70"/>
        <end position="177"/>
    </location>
</feature>
<keyword evidence="1" id="KW-1133">Transmembrane helix</keyword>
<feature type="transmembrane region" description="Helical" evidence="1">
    <location>
        <begin position="7"/>
        <end position="25"/>
    </location>
</feature>
<gene>
    <name evidence="3" type="ORF">ABR189_27285</name>
</gene>
<evidence type="ECO:0000313" key="4">
    <source>
        <dbReference type="Proteomes" id="UP001549749"/>
    </source>
</evidence>
<evidence type="ECO:0000313" key="3">
    <source>
        <dbReference type="EMBL" id="MET7001116.1"/>
    </source>
</evidence>
<accession>A0ABV2TDL0</accession>
<dbReference type="InterPro" id="IPR022742">
    <property type="entry name" value="Hydrolase_4"/>
</dbReference>